<evidence type="ECO:0000256" key="4">
    <source>
        <dbReference type="ARBA" id="ARBA00022777"/>
    </source>
</evidence>
<dbReference type="InterPro" id="IPR011009">
    <property type="entry name" value="Kinase-like_dom_sf"/>
</dbReference>
<accession>W4GPF4</accession>
<evidence type="ECO:0000256" key="3">
    <source>
        <dbReference type="ARBA" id="ARBA00022741"/>
    </source>
</evidence>
<dbReference type="STRING" id="112090.W4GPF4"/>
<feature type="binding site" evidence="6">
    <location>
        <position position="141"/>
    </location>
    <ligand>
        <name>ATP</name>
        <dbReference type="ChEBI" id="CHEBI:30616"/>
    </ligand>
</feature>
<feature type="region of interest" description="Disordered" evidence="7">
    <location>
        <begin position="554"/>
        <end position="573"/>
    </location>
</feature>
<name>W4GPF4_APHAT</name>
<feature type="region of interest" description="Disordered" evidence="7">
    <location>
        <begin position="1"/>
        <end position="39"/>
    </location>
</feature>
<feature type="compositionally biased region" description="Basic and acidic residues" evidence="7">
    <location>
        <begin position="9"/>
        <end position="38"/>
    </location>
</feature>
<dbReference type="InterPro" id="IPR017441">
    <property type="entry name" value="Protein_kinase_ATP_BS"/>
</dbReference>
<keyword evidence="1" id="KW-0723">Serine/threonine-protein kinase</keyword>
<organism evidence="9">
    <name type="scientific">Aphanomyces astaci</name>
    <name type="common">Crayfish plague agent</name>
    <dbReference type="NCBI Taxonomy" id="112090"/>
    <lineage>
        <taxon>Eukaryota</taxon>
        <taxon>Sar</taxon>
        <taxon>Stramenopiles</taxon>
        <taxon>Oomycota</taxon>
        <taxon>Saprolegniomycetes</taxon>
        <taxon>Saprolegniales</taxon>
        <taxon>Verrucalvaceae</taxon>
        <taxon>Aphanomyces</taxon>
    </lineage>
</organism>
<keyword evidence="3 6" id="KW-0547">Nucleotide-binding</keyword>
<feature type="domain" description="Protein kinase" evidence="8">
    <location>
        <begin position="112"/>
        <end position="476"/>
    </location>
</feature>
<dbReference type="EMBL" id="KI913124">
    <property type="protein sequence ID" value="ETV81605.1"/>
    <property type="molecule type" value="Genomic_DNA"/>
</dbReference>
<dbReference type="GeneID" id="20808064"/>
<dbReference type="Pfam" id="PF00069">
    <property type="entry name" value="Pkinase"/>
    <property type="match status" value="1"/>
</dbReference>
<dbReference type="PROSITE" id="PS00107">
    <property type="entry name" value="PROTEIN_KINASE_ATP"/>
    <property type="match status" value="1"/>
</dbReference>
<dbReference type="Gene3D" id="3.30.200.20">
    <property type="entry name" value="Phosphorylase Kinase, domain 1"/>
    <property type="match status" value="1"/>
</dbReference>
<dbReference type="SUPFAM" id="SSF56112">
    <property type="entry name" value="Protein kinase-like (PK-like)"/>
    <property type="match status" value="1"/>
</dbReference>
<keyword evidence="4 9" id="KW-0418">Kinase</keyword>
<dbReference type="AlphaFoldDB" id="W4GPF4"/>
<dbReference type="GO" id="GO:0005524">
    <property type="term" value="F:ATP binding"/>
    <property type="evidence" value="ECO:0007669"/>
    <property type="project" value="UniProtKB-UniRule"/>
</dbReference>
<evidence type="ECO:0000259" key="8">
    <source>
        <dbReference type="PROSITE" id="PS50011"/>
    </source>
</evidence>
<proteinExistence type="predicted"/>
<dbReference type="OrthoDB" id="9332038at2759"/>
<feature type="compositionally biased region" description="Basic residues" evidence="7">
    <location>
        <begin position="643"/>
        <end position="660"/>
    </location>
</feature>
<evidence type="ECO:0000256" key="2">
    <source>
        <dbReference type="ARBA" id="ARBA00022679"/>
    </source>
</evidence>
<dbReference type="SMART" id="SM00220">
    <property type="entry name" value="S_TKc"/>
    <property type="match status" value="1"/>
</dbReference>
<dbReference type="PROSITE" id="PS00108">
    <property type="entry name" value="PROTEIN_KINASE_ST"/>
    <property type="match status" value="1"/>
</dbReference>
<dbReference type="GO" id="GO:0004674">
    <property type="term" value="F:protein serine/threonine kinase activity"/>
    <property type="evidence" value="ECO:0007669"/>
    <property type="project" value="UniProtKB-KW"/>
</dbReference>
<evidence type="ECO:0000256" key="7">
    <source>
        <dbReference type="SAM" id="MobiDB-lite"/>
    </source>
</evidence>
<evidence type="ECO:0000256" key="6">
    <source>
        <dbReference type="PROSITE-ProRule" id="PRU10141"/>
    </source>
</evidence>
<feature type="compositionally biased region" description="Basic residues" evidence="7">
    <location>
        <begin position="554"/>
        <end position="569"/>
    </location>
</feature>
<keyword evidence="2" id="KW-0808">Transferase</keyword>
<dbReference type="GO" id="GO:0005737">
    <property type="term" value="C:cytoplasm"/>
    <property type="evidence" value="ECO:0007669"/>
    <property type="project" value="TreeGrafter"/>
</dbReference>
<dbReference type="PROSITE" id="PS50011">
    <property type="entry name" value="PROTEIN_KINASE_DOM"/>
    <property type="match status" value="1"/>
</dbReference>
<evidence type="ECO:0000256" key="5">
    <source>
        <dbReference type="ARBA" id="ARBA00022840"/>
    </source>
</evidence>
<dbReference type="PANTHER" id="PTHR24058">
    <property type="entry name" value="DUAL SPECIFICITY PROTEIN KINASE"/>
    <property type="match status" value="1"/>
</dbReference>
<reference evidence="9" key="1">
    <citation type="submission" date="2013-12" db="EMBL/GenBank/DDBJ databases">
        <title>The Genome Sequence of Aphanomyces astaci APO3.</title>
        <authorList>
            <consortium name="The Broad Institute Genomics Platform"/>
            <person name="Russ C."/>
            <person name="Tyler B."/>
            <person name="van West P."/>
            <person name="Dieguez-Uribeondo J."/>
            <person name="Young S.K."/>
            <person name="Zeng Q."/>
            <person name="Gargeya S."/>
            <person name="Fitzgerald M."/>
            <person name="Abouelleil A."/>
            <person name="Alvarado L."/>
            <person name="Chapman S.B."/>
            <person name="Gainer-Dewar J."/>
            <person name="Goldberg J."/>
            <person name="Griggs A."/>
            <person name="Gujja S."/>
            <person name="Hansen M."/>
            <person name="Howarth C."/>
            <person name="Imamovic A."/>
            <person name="Ireland A."/>
            <person name="Larimer J."/>
            <person name="McCowan C."/>
            <person name="Murphy C."/>
            <person name="Pearson M."/>
            <person name="Poon T.W."/>
            <person name="Priest M."/>
            <person name="Roberts A."/>
            <person name="Saif S."/>
            <person name="Shea T."/>
            <person name="Sykes S."/>
            <person name="Wortman J."/>
            <person name="Nusbaum C."/>
            <person name="Birren B."/>
        </authorList>
    </citation>
    <scope>NUCLEOTIDE SEQUENCE [LARGE SCALE GENOMIC DNA]</scope>
    <source>
        <strain evidence="9">APO3</strain>
    </source>
</reference>
<sequence>MSRSVMDGNHSHSDEQSNDVARRDGRWRDSHGEAEATARGHTVLAKLTTHLVDTYSKCGLPRHEQPKTARRLLTKNSQVVANNGWDNCDNNIVLRVRDLLDVHTRSGVAKTFVVLDLLGQGTFGQVFRCQDVATKAVVAIKIIRNHPSYYKQALVEVQVSQLLTSAVGMEGQEHVVELLDSFMFQNHLCLVFELLSVNLFELLSQNNFRGLPLTIVRGFLHQMLRSLVLLNNAQVIHCDLKPENILLTGQDKLHSMAHPSQVVPSIKLVDFGSACYENETVFSYIQSRFYRSPEVLLGLPYCGAIDMWSLGCVSAEMYLGLPLFPGASDHDQLKVIVDTLGWVLPISRISRICYVPKSDGVFIPLAFRYPPLHMVQQGSNLRKFFNITSHSGIVLKTAEEYARDCHTTVASSKRYFKHSALPDIINAYPIRRGASADEVTKERHSRAAFCDFLRGLLQLDPQNRWTPQQALDHPFLSGRPYIQPYEPATHRRRNIRFRSPIMPMHQPYSTTPPLSTSAPLPPYFQYHPPMYSHSCPFPQRELPQWRVPRPHSRLYHQHHQHQQHPHHTMTSHASCCPPPFDHWDPFFMHELDDALAAPRPPSPLYSSDHVKKERVAPRLAADPTTDTCDFERNDGNTSNNRQPTHRKWRRRRKKKLADYL</sequence>
<dbReference type="GO" id="GO:0004713">
    <property type="term" value="F:protein tyrosine kinase activity"/>
    <property type="evidence" value="ECO:0007669"/>
    <property type="project" value="TreeGrafter"/>
</dbReference>
<evidence type="ECO:0000256" key="1">
    <source>
        <dbReference type="ARBA" id="ARBA00022527"/>
    </source>
</evidence>
<feature type="region of interest" description="Disordered" evidence="7">
    <location>
        <begin position="599"/>
        <end position="660"/>
    </location>
</feature>
<dbReference type="RefSeq" id="XP_009829463.1">
    <property type="nucleotide sequence ID" value="XM_009831161.1"/>
</dbReference>
<dbReference type="Gene3D" id="1.10.510.10">
    <property type="entry name" value="Transferase(Phosphotransferase) domain 1"/>
    <property type="match status" value="1"/>
</dbReference>
<dbReference type="InterPro" id="IPR000719">
    <property type="entry name" value="Prot_kinase_dom"/>
</dbReference>
<dbReference type="InterPro" id="IPR050494">
    <property type="entry name" value="Ser_Thr_dual-spec_kinase"/>
</dbReference>
<keyword evidence="5 6" id="KW-0067">ATP-binding</keyword>
<dbReference type="PANTHER" id="PTHR24058:SF17">
    <property type="entry name" value="HOMEODOMAIN INTERACTING PROTEIN KINASE, ISOFORM D"/>
    <property type="match status" value="1"/>
</dbReference>
<dbReference type="VEuPathDB" id="FungiDB:H257_06068"/>
<protein>
    <submittedName>
        <fullName evidence="9">CMGC/DYRK/YAK protein kinase</fullName>
    </submittedName>
</protein>
<dbReference type="InterPro" id="IPR008271">
    <property type="entry name" value="Ser/Thr_kinase_AS"/>
</dbReference>
<evidence type="ECO:0000313" key="9">
    <source>
        <dbReference type="EMBL" id="ETV81605.1"/>
    </source>
</evidence>
<gene>
    <name evidence="9" type="ORF">H257_06068</name>
</gene>